<dbReference type="InterPro" id="IPR053143">
    <property type="entry name" value="Arylsulfate_ST"/>
</dbReference>
<sequence>MKRKGYYLCSLLVMIFVFLSCRDEEQDCTQAMQDIQNQLKENDLLKSVSQEREQCVLLFESNKIIFPQELIQSVDVDAENWKTTLTFANGSTYVIPTLGTSIDNLILSSTVNPSGCNPLSASVVVKLPVLGRIKLIVHSKPGKHTPDVEYTFKDVGLKQNIPVLGLYPNYNNQITLIYTDLQGNERARSNLKLQTKTLESRRLPKEIRVVKAQYDRMEPGMNLVNSPGQDETDTSIPYMIDADGEIRWILDWEKSDEHRYIGIGCGLIRMQNGHYMTGDGNHHRMVEVDMMGNTIHNWDMLERGYTMHHAISQDKQGNILATVSKTSAKIANGKDVRLNDFIIMMDPEKGEILQEWDLVHMLDSARYGMTDYDLTSDPFAQSASNWAHNNGIV</sequence>
<dbReference type="GO" id="GO:0004062">
    <property type="term" value="F:aryl sulfotransferase activity"/>
    <property type="evidence" value="ECO:0007669"/>
    <property type="project" value="InterPro"/>
</dbReference>
<protein>
    <submittedName>
        <fullName evidence="3">Aryl-sulfate sulfotransferase</fullName>
    </submittedName>
</protein>
<dbReference type="EMBL" id="VVZV01000276">
    <property type="protein sequence ID" value="KAA5305055.1"/>
    <property type="molecule type" value="Genomic_DNA"/>
</dbReference>
<reference evidence="3 4" key="1">
    <citation type="journal article" date="2019" name="Nat. Med.">
        <title>A library of human gut bacterial isolates paired with longitudinal multiomics data enables mechanistic microbiome research.</title>
        <authorList>
            <person name="Poyet M."/>
            <person name="Groussin M."/>
            <person name="Gibbons S.M."/>
            <person name="Avila-Pacheco J."/>
            <person name="Jiang X."/>
            <person name="Kearney S.M."/>
            <person name="Perrotta A.R."/>
            <person name="Berdy B."/>
            <person name="Zhao S."/>
            <person name="Lieberman T.D."/>
            <person name="Swanson P.K."/>
            <person name="Smith M."/>
            <person name="Roesemann S."/>
            <person name="Alexander J.E."/>
            <person name="Rich S.A."/>
            <person name="Livny J."/>
            <person name="Vlamakis H."/>
            <person name="Clish C."/>
            <person name="Bullock K."/>
            <person name="Deik A."/>
            <person name="Scott J."/>
            <person name="Pierce K.A."/>
            <person name="Xavier R.J."/>
            <person name="Alm E.J."/>
        </authorList>
    </citation>
    <scope>NUCLEOTIDE SEQUENCE [LARGE SCALE GENOMIC DNA]</scope>
    <source>
        <strain evidence="3 4">BIOML-A25</strain>
    </source>
</reference>
<keyword evidence="1" id="KW-0732">Signal</keyword>
<dbReference type="Gene3D" id="2.60.40.3100">
    <property type="entry name" value="Arylsulphate sulphotransferase monomer, N-terminal domain"/>
    <property type="match status" value="1"/>
</dbReference>
<dbReference type="InterPro" id="IPR035391">
    <property type="entry name" value="Arylsulfotran_N"/>
</dbReference>
<feature type="signal peptide" evidence="1">
    <location>
        <begin position="1"/>
        <end position="22"/>
    </location>
</feature>
<organism evidence="3 4">
    <name type="scientific">Phocaeicola dorei</name>
    <dbReference type="NCBI Taxonomy" id="357276"/>
    <lineage>
        <taxon>Bacteria</taxon>
        <taxon>Pseudomonadati</taxon>
        <taxon>Bacteroidota</taxon>
        <taxon>Bacteroidia</taxon>
        <taxon>Bacteroidales</taxon>
        <taxon>Bacteroidaceae</taxon>
        <taxon>Phocaeicola</taxon>
    </lineage>
</organism>
<evidence type="ECO:0000313" key="4">
    <source>
        <dbReference type="Proteomes" id="UP000481700"/>
    </source>
</evidence>
<comment type="caution">
    <text evidence="3">The sequence shown here is derived from an EMBL/GenBank/DDBJ whole genome shotgun (WGS) entry which is preliminary data.</text>
</comment>
<evidence type="ECO:0000256" key="1">
    <source>
        <dbReference type="SAM" id="SignalP"/>
    </source>
</evidence>
<dbReference type="PANTHER" id="PTHR35340:SF5">
    <property type="entry name" value="ASST-DOMAIN-CONTAINING PROTEIN"/>
    <property type="match status" value="1"/>
</dbReference>
<evidence type="ECO:0000259" key="2">
    <source>
        <dbReference type="Pfam" id="PF17425"/>
    </source>
</evidence>
<dbReference type="Pfam" id="PF17425">
    <property type="entry name" value="Arylsulfotran_N"/>
    <property type="match status" value="1"/>
</dbReference>
<dbReference type="Proteomes" id="UP000481700">
    <property type="component" value="Unassembled WGS sequence"/>
</dbReference>
<evidence type="ECO:0000313" key="3">
    <source>
        <dbReference type="EMBL" id="KAA5305055.1"/>
    </source>
</evidence>
<dbReference type="Pfam" id="PF05935">
    <property type="entry name" value="Arylsulfotrans"/>
    <property type="match status" value="1"/>
</dbReference>
<gene>
    <name evidence="3" type="ORF">F2Z07_26770</name>
</gene>
<proteinExistence type="predicted"/>
<name>A0A6L3IJ12_9BACT</name>
<dbReference type="RefSeq" id="WP_149937725.1">
    <property type="nucleotide sequence ID" value="NZ_VVZV01000276.1"/>
</dbReference>
<dbReference type="InterPro" id="IPR038477">
    <property type="entry name" value="ASST_N_sf"/>
</dbReference>
<dbReference type="PROSITE" id="PS51257">
    <property type="entry name" value="PROKAR_LIPOPROTEIN"/>
    <property type="match status" value="1"/>
</dbReference>
<dbReference type="InterPro" id="IPR010262">
    <property type="entry name" value="Arylsulfotransferase_bact"/>
</dbReference>
<accession>A0A6L3IJ12</accession>
<feature type="non-terminal residue" evidence="3">
    <location>
        <position position="393"/>
    </location>
</feature>
<dbReference type="PANTHER" id="PTHR35340">
    <property type="entry name" value="PQQ ENZYME REPEAT PROTEIN-RELATED"/>
    <property type="match status" value="1"/>
</dbReference>
<feature type="domain" description="Arylsulfotransferase N-terminal" evidence="2">
    <location>
        <begin position="109"/>
        <end position="195"/>
    </location>
</feature>
<dbReference type="AlphaFoldDB" id="A0A6L3IJ12"/>
<feature type="chain" id="PRO_5026753505" evidence="1">
    <location>
        <begin position="23"/>
        <end position="393"/>
    </location>
</feature>
<keyword evidence="3" id="KW-0808">Transferase</keyword>